<evidence type="ECO:0000313" key="2">
    <source>
        <dbReference type="Proteomes" id="UP000268891"/>
    </source>
</evidence>
<name>A0ACD2EQG9_9MYCO</name>
<dbReference type="EMBL" id="RRZR01000007">
    <property type="protein sequence ID" value="RRR47155.1"/>
    <property type="molecule type" value="Genomic_DNA"/>
</dbReference>
<gene>
    <name evidence="1" type="ORF">EHH44_06110</name>
</gene>
<proteinExistence type="predicted"/>
<comment type="caution">
    <text evidence="1">The sequence shown here is derived from an EMBL/GenBank/DDBJ whole genome shotgun (WGS) entry which is preliminary data.</text>
</comment>
<protein>
    <submittedName>
        <fullName evidence="1">Uncharacterized protein</fullName>
    </submittedName>
</protein>
<dbReference type="Proteomes" id="UP000268891">
    <property type="component" value="Unassembled WGS sequence"/>
</dbReference>
<accession>A0ACD2EQG9</accession>
<organism evidence="1 2">
    <name type="scientific">Mycolicibacter terrae</name>
    <dbReference type="NCBI Taxonomy" id="1788"/>
    <lineage>
        <taxon>Bacteria</taxon>
        <taxon>Bacillati</taxon>
        <taxon>Actinomycetota</taxon>
        <taxon>Actinomycetes</taxon>
        <taxon>Mycobacteriales</taxon>
        <taxon>Mycobacteriaceae</taxon>
        <taxon>Mycolicibacter</taxon>
    </lineage>
</organism>
<evidence type="ECO:0000313" key="1">
    <source>
        <dbReference type="EMBL" id="RRR47155.1"/>
    </source>
</evidence>
<keyword evidence="2" id="KW-1185">Reference proteome</keyword>
<sequence length="169" mass="18576">MVRPDRTVDVIFQVAAASECLAMGLYAIFTPLGMVHIPVPGGMRHYFLIAAAIAAVWSFPSLLKMFCRGGVSSLRLTAEGFEIRQGLSSAKGAWEEVQAITARPPRGPMPVRGTIFIVFSDGQSRSLAADSYTPGGHALREWVLFYWTHPDQRVELTDGRALGRLRSLR</sequence>
<reference evidence="1" key="1">
    <citation type="submission" date="2018-11" db="EMBL/GenBank/DDBJ databases">
        <authorList>
            <person name="Sattar A."/>
            <person name="Zunita Z."/>
            <person name="Jalila A."/>
            <person name="Saleha A.A."/>
        </authorList>
    </citation>
    <scope>NUCLEOTIDE SEQUENCE</scope>
    <source>
        <strain evidence="1">F12-74</strain>
    </source>
</reference>